<dbReference type="Proteomes" id="UP000789920">
    <property type="component" value="Unassembled WGS sequence"/>
</dbReference>
<accession>A0ACA9MDE9</accession>
<gene>
    <name evidence="1" type="ORF">RPERSI_LOCUS5198</name>
</gene>
<organism evidence="1 2">
    <name type="scientific">Racocetra persica</name>
    <dbReference type="NCBI Taxonomy" id="160502"/>
    <lineage>
        <taxon>Eukaryota</taxon>
        <taxon>Fungi</taxon>
        <taxon>Fungi incertae sedis</taxon>
        <taxon>Mucoromycota</taxon>
        <taxon>Glomeromycotina</taxon>
        <taxon>Glomeromycetes</taxon>
        <taxon>Diversisporales</taxon>
        <taxon>Gigasporaceae</taxon>
        <taxon>Racocetra</taxon>
    </lineage>
</organism>
<comment type="caution">
    <text evidence="1">The sequence shown here is derived from an EMBL/GenBank/DDBJ whole genome shotgun (WGS) entry which is preliminary data.</text>
</comment>
<keyword evidence="2" id="KW-1185">Reference proteome</keyword>
<reference evidence="1" key="1">
    <citation type="submission" date="2021-06" db="EMBL/GenBank/DDBJ databases">
        <authorList>
            <person name="Kallberg Y."/>
            <person name="Tangrot J."/>
            <person name="Rosling A."/>
        </authorList>
    </citation>
    <scope>NUCLEOTIDE SEQUENCE</scope>
    <source>
        <strain evidence="1">MA461A</strain>
    </source>
</reference>
<protein>
    <submittedName>
        <fullName evidence="1">32089_t:CDS:1</fullName>
    </submittedName>
</protein>
<dbReference type="EMBL" id="CAJVQC010007655">
    <property type="protein sequence ID" value="CAG8582347.1"/>
    <property type="molecule type" value="Genomic_DNA"/>
</dbReference>
<feature type="non-terminal residue" evidence="1">
    <location>
        <position position="1"/>
    </location>
</feature>
<sequence length="320" mass="36809">VVGKEITLQDNSIKLTNTKHYCYNHLKDCPYFAAKYLSEQIKNILSSVVPSTSKNQAIISFTDDDNDDNENDSLTCSSTLLLVSKKQTTLSQYIGHPLNASEVENPEVKTLFSFISPHLKLPDRKMLSIVFITSSGETLIWRANDISIERQQQEEVIAQIRILFEETKELNIRANCIVTDLARSYAVACHFLRHEMRDKTLVTKDNVALDDELKLPADIKAAINHDSFWNSLVTLHDMLHPFCKVLDIMQRDKACLHNVLHTFGYFMQIFKELEDVVLNEWEELLIDKELEEEWDDLDDTNMDIDFLNSEIHSAEDQAAK</sequence>
<evidence type="ECO:0000313" key="1">
    <source>
        <dbReference type="EMBL" id="CAG8582347.1"/>
    </source>
</evidence>
<evidence type="ECO:0000313" key="2">
    <source>
        <dbReference type="Proteomes" id="UP000789920"/>
    </source>
</evidence>
<name>A0ACA9MDE9_9GLOM</name>
<proteinExistence type="predicted"/>